<dbReference type="OrthoDB" id="699834at2"/>
<comment type="caution">
    <text evidence="1">The sequence shown here is derived from an EMBL/GenBank/DDBJ whole genome shotgun (WGS) entry which is preliminary data.</text>
</comment>
<organism evidence="1 2">
    <name type="scientific">Sphingobacterium siyangense</name>
    <dbReference type="NCBI Taxonomy" id="459529"/>
    <lineage>
        <taxon>Bacteria</taxon>
        <taxon>Pseudomonadati</taxon>
        <taxon>Bacteroidota</taxon>
        <taxon>Sphingobacteriia</taxon>
        <taxon>Sphingobacteriales</taxon>
        <taxon>Sphingobacteriaceae</taxon>
        <taxon>Sphingobacterium</taxon>
    </lineage>
</organism>
<reference evidence="1 2" key="1">
    <citation type="journal article" date="2015" name="Stand. Genomic Sci.">
        <title>Genomic Encyclopedia of Bacterial and Archaeal Type Strains, Phase III: the genomes of soil and plant-associated and newly described type strains.</title>
        <authorList>
            <person name="Whitman W.B."/>
            <person name="Woyke T."/>
            <person name="Klenk H.P."/>
            <person name="Zhou Y."/>
            <person name="Lilburn T.G."/>
            <person name="Beck B.J."/>
            <person name="De Vos P."/>
            <person name="Vandamme P."/>
            <person name="Eisen J.A."/>
            <person name="Garrity G."/>
            <person name="Hugenholtz P."/>
            <person name="Kyrpides N.C."/>
        </authorList>
    </citation>
    <scope>NUCLEOTIDE SEQUENCE [LARGE SCALE GENOMIC DNA]</scope>
    <source>
        <strain evidence="1 2">CGMCC 1.6855</strain>
    </source>
</reference>
<evidence type="ECO:0000313" key="2">
    <source>
        <dbReference type="Proteomes" id="UP000315908"/>
    </source>
</evidence>
<dbReference type="Proteomes" id="UP000315908">
    <property type="component" value="Unassembled WGS sequence"/>
</dbReference>
<evidence type="ECO:0008006" key="3">
    <source>
        <dbReference type="Google" id="ProtNLM"/>
    </source>
</evidence>
<name>A0A562M296_9SPHI</name>
<evidence type="ECO:0000313" key="1">
    <source>
        <dbReference type="EMBL" id="TWI14000.1"/>
    </source>
</evidence>
<accession>A0A562M296</accession>
<dbReference type="RefSeq" id="WP_145331204.1">
    <property type="nucleotide sequence ID" value="NZ_JBPFQP010000014.1"/>
</dbReference>
<gene>
    <name evidence="1" type="ORF">IQ31_05375</name>
</gene>
<protein>
    <recommendedName>
        <fullName evidence="3">HEPN domain-containing protein</fullName>
    </recommendedName>
</protein>
<sequence>MQNNGNFSNNQGPIIRNVSTLNQNKNEHTNNDNKTINHVYLHPGHHSGEFENWMRKVGGLLQIDREYSQLKPLLDMIIALLEPSRLFLIPHPSIERFDIKTTIEILLVLNHRQDSNHEKLVERILNVACMKISSVVINTFSEDEWDSETEDEHFYYTAHCRTKFLVFSGSPYRIQELDQNDLKRVREIITNRFQDQIVKSKAMLAQIEGLYNEQTSSDLLYGIASACINQFYRMVAMPFLLDLPVLNRSHKKLRKMAARIIPQAASLPEKNIELYPIWDNEELDQDTKREVYLPSFADLQKYFEILKTAFEQKLATLFDNE</sequence>
<dbReference type="EMBL" id="VLKR01000052">
    <property type="protein sequence ID" value="TWI14000.1"/>
    <property type="molecule type" value="Genomic_DNA"/>
</dbReference>
<proteinExistence type="predicted"/>
<dbReference type="AlphaFoldDB" id="A0A562M296"/>